<organism evidence="2 3">
    <name type="scientific">Paramecium octaurelia</name>
    <dbReference type="NCBI Taxonomy" id="43137"/>
    <lineage>
        <taxon>Eukaryota</taxon>
        <taxon>Sar</taxon>
        <taxon>Alveolata</taxon>
        <taxon>Ciliophora</taxon>
        <taxon>Intramacronucleata</taxon>
        <taxon>Oligohymenophorea</taxon>
        <taxon>Peniculida</taxon>
        <taxon>Parameciidae</taxon>
        <taxon>Paramecium</taxon>
    </lineage>
</organism>
<keyword evidence="1" id="KW-0732">Signal</keyword>
<proteinExistence type="predicted"/>
<dbReference type="OrthoDB" id="306855at2759"/>
<evidence type="ECO:0000313" key="3">
    <source>
        <dbReference type="Proteomes" id="UP000683925"/>
    </source>
</evidence>
<dbReference type="EMBL" id="CAJJDP010000084">
    <property type="protein sequence ID" value="CAD8185191.1"/>
    <property type="molecule type" value="Genomic_DNA"/>
</dbReference>
<accession>A0A8S1W743</accession>
<feature type="chain" id="PRO_5035868981" description="Transmembrane protein" evidence="1">
    <location>
        <begin position="20"/>
        <end position="879"/>
    </location>
</feature>
<reference evidence="2" key="1">
    <citation type="submission" date="2021-01" db="EMBL/GenBank/DDBJ databases">
        <authorList>
            <consortium name="Genoscope - CEA"/>
            <person name="William W."/>
        </authorList>
    </citation>
    <scope>NUCLEOTIDE SEQUENCE</scope>
</reference>
<sequence length="879" mass="104871">MLSLFIIFGINTLQINSEAITCQTLQMQPKITCQIKLKDCFILEGDEEDYYKLEHIDKEIIQKSFTIPYKYMPIYISMFNRLEQDMIQMKLICQLFLNYTYYITCMRYDTLNHCENVHQLESIEIETNILSEERCDEMYQLEDGRIILFCLKQFIFKQYSVNFQGDIVPLIEYDVSDQVQDQCKKKQNKIYGKNQFIVSFYQCSNWKIFSINTHQIEIVLESKMQDYQSVLKFFPKVSDVQLSPLLKSILYLFEGNHYIQVIYGINQQGSYQLFESENSILKIILLRSNPNGLLITYSNMTKYKPFKSIGNEIVLNYTFEVDNIHLFSNYLFLQNQTQLIIRIDHHLIQRYQILNTPLNFFEQSNLFYQIDKQQKLVQFYRYFPMSSFIEPKQKFIYFIKKIENTNSSSLDQCFRMNYENNSNEKREYFKEIHILKDCQLKQETTIGLESLFQLQQQNFSISNNNNDIINLSIWKEAKEDIQCYQCLKSYQFKSKAYLRYMHQHNFLIFQADDSLYFHNCIKNKIEMIINTKQFEVFKHFEDYFLIDQKNQQIKIIQIINSVINERVLQNNVEIIRAHQVSSSLIIYIKNEKSPLLLSKDILQMQKKYLPQNLFLQQQILFYQELGGQKFIQYPNILVQLFQGDIKCFEFSGPIIISIKNGIKAFYSIIAVQNQTNSILLYYSNIFELQQFYNFTLEEYQFSNPLKYTCTKNKLAILIEQSQSIFIALFSFNQEQIDLLDIISTDATYFEFQIPYLLYLKNGQMRQHYISEIGALIETKISILTNLITQFNLKFKPSFKFQDELNLTLSFQNECYQVYSLKSEISFKLSRNQNLILKISEIFYGPIHNLTIKNNQKIELKNPLKSLYQINSCDEEMLIQ</sequence>
<protein>
    <recommendedName>
        <fullName evidence="4">Transmembrane protein</fullName>
    </recommendedName>
</protein>
<name>A0A8S1W743_PAROT</name>
<gene>
    <name evidence="2" type="ORF">POCTA_138.1.T0850028</name>
</gene>
<feature type="signal peptide" evidence="1">
    <location>
        <begin position="1"/>
        <end position="19"/>
    </location>
</feature>
<keyword evidence="3" id="KW-1185">Reference proteome</keyword>
<dbReference type="AlphaFoldDB" id="A0A8S1W743"/>
<evidence type="ECO:0000313" key="2">
    <source>
        <dbReference type="EMBL" id="CAD8185191.1"/>
    </source>
</evidence>
<evidence type="ECO:0008006" key="4">
    <source>
        <dbReference type="Google" id="ProtNLM"/>
    </source>
</evidence>
<dbReference type="Proteomes" id="UP000683925">
    <property type="component" value="Unassembled WGS sequence"/>
</dbReference>
<comment type="caution">
    <text evidence="2">The sequence shown here is derived from an EMBL/GenBank/DDBJ whole genome shotgun (WGS) entry which is preliminary data.</text>
</comment>
<evidence type="ECO:0000256" key="1">
    <source>
        <dbReference type="SAM" id="SignalP"/>
    </source>
</evidence>